<dbReference type="Proteomes" id="UP001054854">
    <property type="component" value="Unassembled WGS sequence"/>
</dbReference>
<feature type="region of interest" description="Disordered" evidence="1">
    <location>
        <begin position="1"/>
        <end position="219"/>
    </location>
</feature>
<feature type="compositionally biased region" description="Basic and acidic residues" evidence="1">
    <location>
        <begin position="116"/>
        <end position="126"/>
    </location>
</feature>
<evidence type="ECO:0000256" key="1">
    <source>
        <dbReference type="SAM" id="MobiDB-lite"/>
    </source>
</evidence>
<dbReference type="InterPro" id="IPR036460">
    <property type="entry name" value="Cu_amine_oxidase_C_sf"/>
</dbReference>
<protein>
    <submittedName>
        <fullName evidence="2">Uncharacterized protein</fullName>
    </submittedName>
</protein>
<dbReference type="SUPFAM" id="SSF49998">
    <property type="entry name" value="Amine oxidase catalytic domain"/>
    <property type="match status" value="1"/>
</dbReference>
<keyword evidence="3" id="KW-1185">Reference proteome</keyword>
<feature type="compositionally biased region" description="Low complexity" evidence="1">
    <location>
        <begin position="1"/>
        <end position="13"/>
    </location>
</feature>
<accession>A0ABQ3TSB7</accession>
<dbReference type="EMBL" id="BNEK01000002">
    <property type="protein sequence ID" value="GHJ26229.1"/>
    <property type="molecule type" value="Genomic_DNA"/>
</dbReference>
<comment type="caution">
    <text evidence="2">The sequence shown here is derived from an EMBL/GenBank/DDBJ whole genome shotgun (WGS) entry which is preliminary data.</text>
</comment>
<feature type="compositionally biased region" description="Low complexity" evidence="1">
    <location>
        <begin position="23"/>
        <end position="60"/>
    </location>
</feature>
<evidence type="ECO:0000313" key="3">
    <source>
        <dbReference type="Proteomes" id="UP001054854"/>
    </source>
</evidence>
<name>A0ABQ3TSB7_STRHY</name>
<sequence>MRDNATDTGAAGTRGRRHRRWRLPAALGPAAVPAGGGTTALRVAGSSAPGVPEPAAAVAPHSGRLTSEESREASRIALDTAARPGTASARGGQDTHRGTGGGERNATAEHTGGHARSGEVGDHGSDPYRGPRGTEESTHHDICVTPYRECERPASGSTAPERATSADTCPDGERLTDPVARAGAGFPHVPRDEDQGPVPTHGQGFTIVPRDGTAASQLS</sequence>
<reference evidence="2" key="1">
    <citation type="submission" date="2024-05" db="EMBL/GenBank/DDBJ databases">
        <title>Whole genome shotgun sequence of Streptomyces hygroscopicus NBRC 113678.</title>
        <authorList>
            <person name="Komaki H."/>
            <person name="Tamura T."/>
        </authorList>
    </citation>
    <scope>NUCLEOTIDE SEQUENCE</scope>
    <source>
        <strain evidence="2">N11-34</strain>
    </source>
</reference>
<organism evidence="2 3">
    <name type="scientific">Streptomyces hygroscopicus</name>
    <dbReference type="NCBI Taxonomy" id="1912"/>
    <lineage>
        <taxon>Bacteria</taxon>
        <taxon>Bacillati</taxon>
        <taxon>Actinomycetota</taxon>
        <taxon>Actinomycetes</taxon>
        <taxon>Kitasatosporales</taxon>
        <taxon>Streptomycetaceae</taxon>
        <taxon>Streptomyces</taxon>
        <taxon>Streptomyces violaceusniger group</taxon>
    </lineage>
</organism>
<feature type="compositionally biased region" description="Basic and acidic residues" evidence="1">
    <location>
        <begin position="132"/>
        <end position="152"/>
    </location>
</feature>
<proteinExistence type="predicted"/>
<evidence type="ECO:0000313" key="2">
    <source>
        <dbReference type="EMBL" id="GHJ26229.1"/>
    </source>
</evidence>
<dbReference type="Gene3D" id="2.70.98.20">
    <property type="entry name" value="Copper amine oxidase, catalytic domain"/>
    <property type="match status" value="1"/>
</dbReference>
<gene>
    <name evidence="2" type="ORF">TPA0910_06620</name>
</gene>